<feature type="chain" id="PRO_5047290350" evidence="1">
    <location>
        <begin position="33"/>
        <end position="351"/>
    </location>
</feature>
<name>A0ABS3T9F1_9BACT</name>
<evidence type="ECO:0000313" key="3">
    <source>
        <dbReference type="Proteomes" id="UP000670527"/>
    </source>
</evidence>
<sequence length="351" mass="38042">MATTSTRRGEQGARRLAAAVVAVVASMTTTQAQDLYFAQPYASRLHTNPAFTGLLDDYSVTLNYRNQFPTLAGTFQTSQLGADYRFADQRSAVGLLLNVDRTGALGLTKFQVGGLYAYHMRLNEQVALSAGASVSYGRQTVSYGNLLLGDQISDDGTILGGASADPLLLQYNPVNYFTLGTGMVLYTERAWVGVAAHHLNQPDLGFVEQSVLPIRLNFNAGYKYFFAKSVIKGEAREISLTPTVSYTRQGSLQRAEAGFYFTTTPVTVGAVYRGVPLPGSNHPQQLLTGIVGLSFGAFRLGYSYDASLSALSADLGGAHEVSLALRNFDRLEAAWRRLKRRNYPAAPCPAY</sequence>
<organism evidence="2 3">
    <name type="scientific">Hymenobacter defluvii</name>
    <dbReference type="NCBI Taxonomy" id="2054411"/>
    <lineage>
        <taxon>Bacteria</taxon>
        <taxon>Pseudomonadati</taxon>
        <taxon>Bacteroidota</taxon>
        <taxon>Cytophagia</taxon>
        <taxon>Cytophagales</taxon>
        <taxon>Hymenobacteraceae</taxon>
        <taxon>Hymenobacter</taxon>
    </lineage>
</organism>
<comment type="caution">
    <text evidence="2">The sequence shown here is derived from an EMBL/GenBank/DDBJ whole genome shotgun (WGS) entry which is preliminary data.</text>
</comment>
<feature type="signal peptide" evidence="1">
    <location>
        <begin position="1"/>
        <end position="32"/>
    </location>
</feature>
<dbReference type="NCBIfam" id="TIGR03519">
    <property type="entry name" value="T9SS_PorP_fam"/>
    <property type="match status" value="1"/>
</dbReference>
<gene>
    <name evidence="2" type="ORF">J4D97_06390</name>
</gene>
<keyword evidence="1" id="KW-0732">Signal</keyword>
<reference evidence="2 3" key="1">
    <citation type="submission" date="2021-03" db="EMBL/GenBank/DDBJ databases">
        <authorList>
            <person name="Kim M.K."/>
        </authorList>
    </citation>
    <scope>NUCLEOTIDE SEQUENCE [LARGE SCALE GENOMIC DNA]</scope>
    <source>
        <strain evidence="2 3">BT507</strain>
    </source>
</reference>
<evidence type="ECO:0000256" key="1">
    <source>
        <dbReference type="SAM" id="SignalP"/>
    </source>
</evidence>
<accession>A0ABS3T9F1</accession>
<dbReference type="RefSeq" id="WP_208306847.1">
    <property type="nucleotide sequence ID" value="NZ_JAGETX010000002.1"/>
</dbReference>
<dbReference type="Proteomes" id="UP000670527">
    <property type="component" value="Unassembled WGS sequence"/>
</dbReference>
<dbReference type="InterPro" id="IPR019861">
    <property type="entry name" value="PorP/SprF_Bacteroidetes"/>
</dbReference>
<proteinExistence type="predicted"/>
<dbReference type="Pfam" id="PF11751">
    <property type="entry name" value="PorP_SprF"/>
    <property type="match status" value="1"/>
</dbReference>
<keyword evidence="3" id="KW-1185">Reference proteome</keyword>
<dbReference type="EMBL" id="JAGETX010000002">
    <property type="protein sequence ID" value="MBO3270273.1"/>
    <property type="molecule type" value="Genomic_DNA"/>
</dbReference>
<evidence type="ECO:0000313" key="2">
    <source>
        <dbReference type="EMBL" id="MBO3270273.1"/>
    </source>
</evidence>
<protein>
    <submittedName>
        <fullName evidence="2">PorP/SprF family type IX secretion system membrane protein</fullName>
    </submittedName>
</protein>